<keyword evidence="1" id="KW-0812">Transmembrane</keyword>
<dbReference type="EMBL" id="JACLCP010000001">
    <property type="protein sequence ID" value="MBC2844228.1"/>
    <property type="molecule type" value="Genomic_DNA"/>
</dbReference>
<accession>A0A842ITQ3</accession>
<feature type="transmembrane region" description="Helical" evidence="1">
    <location>
        <begin position="36"/>
        <end position="54"/>
    </location>
</feature>
<keyword evidence="1" id="KW-0472">Membrane</keyword>
<protein>
    <submittedName>
        <fullName evidence="2">Uncharacterized protein</fullName>
    </submittedName>
</protein>
<gene>
    <name evidence="2" type="ORF">H7F21_03920</name>
</gene>
<proteinExistence type="predicted"/>
<evidence type="ECO:0000313" key="3">
    <source>
        <dbReference type="Proteomes" id="UP000533900"/>
    </source>
</evidence>
<keyword evidence="3" id="KW-1185">Reference proteome</keyword>
<name>A0A842ITQ3_9FLAO</name>
<dbReference type="RefSeq" id="WP_185787913.1">
    <property type="nucleotide sequence ID" value="NZ_CANMIT010000001.1"/>
</dbReference>
<feature type="transmembrane region" description="Helical" evidence="1">
    <location>
        <begin position="12"/>
        <end position="30"/>
    </location>
</feature>
<evidence type="ECO:0000256" key="1">
    <source>
        <dbReference type="SAM" id="Phobius"/>
    </source>
</evidence>
<organism evidence="2 3">
    <name type="scientific">Winogradskyella flava</name>
    <dbReference type="NCBI Taxonomy" id="1884876"/>
    <lineage>
        <taxon>Bacteria</taxon>
        <taxon>Pseudomonadati</taxon>
        <taxon>Bacteroidota</taxon>
        <taxon>Flavobacteriia</taxon>
        <taxon>Flavobacteriales</taxon>
        <taxon>Flavobacteriaceae</taxon>
        <taxon>Winogradskyella</taxon>
    </lineage>
</organism>
<sequence>MEIAYNKKRLRANLYLSVVWFILGVLQVVLLKDQPWLGLGWMFLSVIFFTVFLYRKKNNYVTINSEFIKQNWPFGKKVEVAHIKNVKYFSEDYIINTETDELRINTNLIEAESRQVLEDALLNLNFKEEWLQKK</sequence>
<keyword evidence="1" id="KW-1133">Transmembrane helix</keyword>
<dbReference type="Proteomes" id="UP000533900">
    <property type="component" value="Unassembled WGS sequence"/>
</dbReference>
<comment type="caution">
    <text evidence="2">The sequence shown here is derived from an EMBL/GenBank/DDBJ whole genome shotgun (WGS) entry which is preliminary data.</text>
</comment>
<dbReference type="AlphaFoldDB" id="A0A842ITQ3"/>
<reference evidence="2" key="1">
    <citation type="submission" date="2020-08" db="EMBL/GenBank/DDBJ databases">
        <title>Winogradskyella ouciana sp. nov., isolated from the hadal seawater of the Mariana Trench.</title>
        <authorList>
            <person name="He X."/>
        </authorList>
    </citation>
    <scope>NUCLEOTIDE SEQUENCE [LARGE SCALE GENOMIC DNA]</scope>
    <source>
        <strain evidence="2">KCTC 52348</strain>
    </source>
</reference>
<evidence type="ECO:0000313" key="2">
    <source>
        <dbReference type="EMBL" id="MBC2844228.1"/>
    </source>
</evidence>